<name>A0A915DGM0_9BILA</name>
<dbReference type="Proteomes" id="UP000887574">
    <property type="component" value="Unplaced"/>
</dbReference>
<dbReference type="AlphaFoldDB" id="A0A915DGM0"/>
<organism evidence="1 2">
    <name type="scientific">Ditylenchus dipsaci</name>
    <dbReference type="NCBI Taxonomy" id="166011"/>
    <lineage>
        <taxon>Eukaryota</taxon>
        <taxon>Metazoa</taxon>
        <taxon>Ecdysozoa</taxon>
        <taxon>Nematoda</taxon>
        <taxon>Chromadorea</taxon>
        <taxon>Rhabditida</taxon>
        <taxon>Tylenchina</taxon>
        <taxon>Tylenchomorpha</taxon>
        <taxon>Sphaerularioidea</taxon>
        <taxon>Anguinidae</taxon>
        <taxon>Anguininae</taxon>
        <taxon>Ditylenchus</taxon>
    </lineage>
</organism>
<reference evidence="2" key="1">
    <citation type="submission" date="2022-11" db="UniProtKB">
        <authorList>
            <consortium name="WormBaseParasite"/>
        </authorList>
    </citation>
    <scope>IDENTIFICATION</scope>
</reference>
<sequence length="116" mass="12606">MVGDFIMKVFECVCEIHYLGIKLSDKCTNKAPKANPTATGIKAKLPIVTSDISMAGASRDQKEAAVMTPPANPRLTSKWEKVKKSKVPKVISLTQNFLLLDGNTKTRAAPRAVTPH</sequence>
<dbReference type="WBParaSite" id="jg19244">
    <property type="protein sequence ID" value="jg19244"/>
    <property type="gene ID" value="jg19244"/>
</dbReference>
<accession>A0A915DGM0</accession>
<keyword evidence="1" id="KW-1185">Reference proteome</keyword>
<evidence type="ECO:0000313" key="2">
    <source>
        <dbReference type="WBParaSite" id="jg19244"/>
    </source>
</evidence>
<proteinExistence type="predicted"/>
<evidence type="ECO:0000313" key="1">
    <source>
        <dbReference type="Proteomes" id="UP000887574"/>
    </source>
</evidence>
<protein>
    <submittedName>
        <fullName evidence="2">Uncharacterized protein</fullName>
    </submittedName>
</protein>